<dbReference type="OrthoDB" id="408493at2759"/>
<evidence type="ECO:0000256" key="4">
    <source>
        <dbReference type="ARBA" id="ARBA00023136"/>
    </source>
</evidence>
<keyword evidence="4 5" id="KW-0472">Membrane</keyword>
<name>A0A813CNW6_9DINO</name>
<feature type="non-terminal residue" evidence="6">
    <location>
        <position position="300"/>
    </location>
</feature>
<reference evidence="6" key="1">
    <citation type="submission" date="2021-02" db="EMBL/GenBank/DDBJ databases">
        <authorList>
            <person name="Dougan E. K."/>
            <person name="Rhodes N."/>
            <person name="Thang M."/>
            <person name="Chan C."/>
        </authorList>
    </citation>
    <scope>NUCLEOTIDE SEQUENCE</scope>
</reference>
<evidence type="ECO:0000256" key="5">
    <source>
        <dbReference type="SAM" id="Phobius"/>
    </source>
</evidence>
<protein>
    <submittedName>
        <fullName evidence="6">CSTLP1 protein</fullName>
    </submittedName>
</protein>
<proteinExistence type="predicted"/>
<feature type="transmembrane region" description="Helical" evidence="5">
    <location>
        <begin position="64"/>
        <end position="83"/>
    </location>
</feature>
<dbReference type="PANTHER" id="PTHR10231">
    <property type="entry name" value="NUCLEOTIDE-SUGAR TRANSMEMBRANE TRANSPORTER"/>
    <property type="match status" value="1"/>
</dbReference>
<dbReference type="Proteomes" id="UP000601435">
    <property type="component" value="Unassembled WGS sequence"/>
</dbReference>
<dbReference type="GO" id="GO:0000139">
    <property type="term" value="C:Golgi membrane"/>
    <property type="evidence" value="ECO:0007669"/>
    <property type="project" value="InterPro"/>
</dbReference>
<evidence type="ECO:0000256" key="2">
    <source>
        <dbReference type="ARBA" id="ARBA00022692"/>
    </source>
</evidence>
<dbReference type="GO" id="GO:0015165">
    <property type="term" value="F:pyrimidine nucleotide-sugar transmembrane transporter activity"/>
    <property type="evidence" value="ECO:0007669"/>
    <property type="project" value="InterPro"/>
</dbReference>
<organism evidence="6 7">
    <name type="scientific">Symbiodinium necroappetens</name>
    <dbReference type="NCBI Taxonomy" id="1628268"/>
    <lineage>
        <taxon>Eukaryota</taxon>
        <taxon>Sar</taxon>
        <taxon>Alveolata</taxon>
        <taxon>Dinophyceae</taxon>
        <taxon>Suessiales</taxon>
        <taxon>Symbiodiniaceae</taxon>
        <taxon>Symbiodinium</taxon>
    </lineage>
</organism>
<feature type="transmembrane region" description="Helical" evidence="5">
    <location>
        <begin position="146"/>
        <end position="168"/>
    </location>
</feature>
<feature type="transmembrane region" description="Helical" evidence="5">
    <location>
        <begin position="216"/>
        <end position="234"/>
    </location>
</feature>
<dbReference type="InterPro" id="IPR007271">
    <property type="entry name" value="Nuc_sug_transpt"/>
</dbReference>
<keyword evidence="7" id="KW-1185">Reference proteome</keyword>
<dbReference type="AlphaFoldDB" id="A0A813CNW6"/>
<gene>
    <name evidence="6" type="primary">CSTLP1</name>
    <name evidence="6" type="ORF">SNEC2469_LOCUS35266</name>
</gene>
<feature type="transmembrane region" description="Helical" evidence="5">
    <location>
        <begin position="246"/>
        <end position="263"/>
    </location>
</feature>
<feature type="transmembrane region" description="Helical" evidence="5">
    <location>
        <begin position="116"/>
        <end position="134"/>
    </location>
</feature>
<feature type="transmembrane region" description="Helical" evidence="5">
    <location>
        <begin position="269"/>
        <end position="288"/>
    </location>
</feature>
<feature type="transmembrane region" description="Helical" evidence="5">
    <location>
        <begin position="20"/>
        <end position="44"/>
    </location>
</feature>
<keyword evidence="3 5" id="KW-1133">Transmembrane helix</keyword>
<dbReference type="Pfam" id="PF04142">
    <property type="entry name" value="Nuc_sug_transp"/>
    <property type="match status" value="1"/>
</dbReference>
<evidence type="ECO:0000313" key="6">
    <source>
        <dbReference type="EMBL" id="CAE7944140.1"/>
    </source>
</evidence>
<sequence length="300" mass="32156">KPLMLHLTGSSLVRKTDVVALPPAFFQMGGEALKVAMCVVALLLRRAFGLSAVVWNGWKHTASFAIPAAVYLLMNVLTVSAARMLNPPMLQLLATIKILFTAAASWLLMQRRLQPIQWFALVLLTVGVALGGQGRTLQDGQEIPQAPVLGIVLMVINSALSALGAVSTEMALKMRTSADFTIFATNLHLALHSLALTGSGLLIWPSEPPRLDALHWSDIAALFNEAINGILISLLMRQIDSIAKNYAFSASIFVTAGMTSVVLRQQPPWQFHLGALISVVSMALYARAGAKAPPDGKKSA</sequence>
<dbReference type="SUPFAM" id="SSF103481">
    <property type="entry name" value="Multidrug resistance efflux transporter EmrE"/>
    <property type="match status" value="1"/>
</dbReference>
<comment type="caution">
    <text evidence="6">The sequence shown here is derived from an EMBL/GenBank/DDBJ whole genome shotgun (WGS) entry which is preliminary data.</text>
</comment>
<dbReference type="InterPro" id="IPR037185">
    <property type="entry name" value="EmrE-like"/>
</dbReference>
<evidence type="ECO:0000256" key="3">
    <source>
        <dbReference type="ARBA" id="ARBA00022989"/>
    </source>
</evidence>
<dbReference type="EMBL" id="CAJNJA010101229">
    <property type="protein sequence ID" value="CAE7944140.1"/>
    <property type="molecule type" value="Genomic_DNA"/>
</dbReference>
<feature type="transmembrane region" description="Helical" evidence="5">
    <location>
        <begin position="180"/>
        <end position="204"/>
    </location>
</feature>
<keyword evidence="2 5" id="KW-0812">Transmembrane</keyword>
<comment type="subcellular location">
    <subcellularLocation>
        <location evidence="1">Membrane</location>
        <topology evidence="1">Multi-pass membrane protein</topology>
    </subcellularLocation>
</comment>
<evidence type="ECO:0000256" key="1">
    <source>
        <dbReference type="ARBA" id="ARBA00004141"/>
    </source>
</evidence>
<accession>A0A813CNW6</accession>
<evidence type="ECO:0000313" key="7">
    <source>
        <dbReference type="Proteomes" id="UP000601435"/>
    </source>
</evidence>
<feature type="transmembrane region" description="Helical" evidence="5">
    <location>
        <begin position="89"/>
        <end position="109"/>
    </location>
</feature>